<dbReference type="Gene3D" id="1.25.40.180">
    <property type="match status" value="1"/>
</dbReference>
<evidence type="ECO:0000256" key="2">
    <source>
        <dbReference type="ARBA" id="ARBA00006856"/>
    </source>
</evidence>
<evidence type="ECO:0000313" key="6">
    <source>
        <dbReference type="EMBL" id="CAG2251030.1"/>
    </source>
</evidence>
<feature type="compositionally biased region" description="Basic residues" evidence="4">
    <location>
        <begin position="106"/>
        <end position="115"/>
    </location>
</feature>
<dbReference type="FunFam" id="1.25.40.180:FF:000032">
    <property type="entry name" value="Nucleolar MIF4G domain-containing protein 1"/>
    <property type="match status" value="1"/>
</dbReference>
<dbReference type="InterPro" id="IPR016024">
    <property type="entry name" value="ARM-type_fold"/>
</dbReference>
<evidence type="ECO:0000256" key="4">
    <source>
        <dbReference type="SAM" id="MobiDB-lite"/>
    </source>
</evidence>
<dbReference type="GO" id="GO:0003723">
    <property type="term" value="F:RNA binding"/>
    <property type="evidence" value="ECO:0007669"/>
    <property type="project" value="InterPro"/>
</dbReference>
<dbReference type="SUPFAM" id="SSF48371">
    <property type="entry name" value="ARM repeat"/>
    <property type="match status" value="1"/>
</dbReference>
<organism evidence="6 7">
    <name type="scientific">Mytilus edulis</name>
    <name type="common">Blue mussel</name>
    <dbReference type="NCBI Taxonomy" id="6550"/>
    <lineage>
        <taxon>Eukaryota</taxon>
        <taxon>Metazoa</taxon>
        <taxon>Spiralia</taxon>
        <taxon>Lophotrochozoa</taxon>
        <taxon>Mollusca</taxon>
        <taxon>Bivalvia</taxon>
        <taxon>Autobranchia</taxon>
        <taxon>Pteriomorphia</taxon>
        <taxon>Mytilida</taxon>
        <taxon>Mytiloidea</taxon>
        <taxon>Mytilidae</taxon>
        <taxon>Mytilinae</taxon>
        <taxon>Mytilus</taxon>
    </lineage>
</organism>
<comment type="caution">
    <text evidence="6">The sequence shown here is derived from an EMBL/GenBank/DDBJ whole genome shotgun (WGS) entry which is preliminary data.</text>
</comment>
<evidence type="ECO:0000256" key="1">
    <source>
        <dbReference type="ARBA" id="ARBA00004604"/>
    </source>
</evidence>
<dbReference type="InterPro" id="IPR050781">
    <property type="entry name" value="CWC22_splicing_factor"/>
</dbReference>
<dbReference type="SMART" id="SM00543">
    <property type="entry name" value="MIF4G"/>
    <property type="match status" value="1"/>
</dbReference>
<reference evidence="6" key="1">
    <citation type="submission" date="2021-03" db="EMBL/GenBank/DDBJ databases">
        <authorList>
            <person name="Bekaert M."/>
        </authorList>
    </citation>
    <scope>NUCLEOTIDE SEQUENCE</scope>
</reference>
<dbReference type="InterPro" id="IPR003891">
    <property type="entry name" value="Initiation_fac_eIF4g_MI"/>
</dbReference>
<dbReference type="PANTHER" id="PTHR18034">
    <property type="entry name" value="CELL CYCLE CONTROL PROTEIN CWF22-RELATED"/>
    <property type="match status" value="1"/>
</dbReference>
<feature type="compositionally biased region" description="Acidic residues" evidence="4">
    <location>
        <begin position="203"/>
        <end position="222"/>
    </location>
</feature>
<dbReference type="SMART" id="SM00544">
    <property type="entry name" value="MA3"/>
    <property type="match status" value="1"/>
</dbReference>
<comment type="similarity">
    <text evidence="2">Belongs to the CWC22 family.</text>
</comment>
<keyword evidence="3" id="KW-0539">Nucleus</keyword>
<feature type="compositionally biased region" description="Basic and acidic residues" evidence="4">
    <location>
        <begin position="116"/>
        <end position="142"/>
    </location>
</feature>
<feature type="region of interest" description="Disordered" evidence="4">
    <location>
        <begin position="27"/>
        <end position="142"/>
    </location>
</feature>
<sequence>MTRKRKIQFKDDPANLKRFRDEIMHLSEPKTKDSNVELYKHDKSEFSLRGKKKLPRKMKRKEERHMKKARKLAHYQGKQIPKAEDQLKKKKEDEKIERKQKSLEKQKKKKKKSKEKKKEKLKMEEEMKKEDMRAAIQKEERMLKQLSKQLHLNKRKSKTLPQSFLNDGLDYLLDVVDKDKVTALYEDSDIEEETTAGNKDDSNSDQEVSDEMDDENSDDMDDDQQKKKAIKEIMSHLKKSEAKSILKTSKTVKKDKTISNVKFSEDNEVGEADEEDDHLDEDENLSDDDKDVTEDDEENLDDQNLSEDEDDLHNHDESEDERILSNKFKYSTEETDSDESDDSFSDGNSDTETVSKLHHNKGDNPEPTLKEDIYGRLRDSQGNIVTAATGSYIPPGKRLAMSDTMDEKKKLKMERLKKQLKGLINRTSEANMGPIISQIETIYTTNSRGDVNETLRDIIMESTVSSMVTPERLAMELMMLVAILNNNVGMEVGGLFIQELAWKLKATWEDLEGKYLDNIVLLFSHLYNFKVIHCILIFDIIRKFVERFTEKDIELILLVLRSVGFSLRKDDPHTLKDIILLIQGKATSLDKTQSSRVQFMLDVLLAIKNNNMRKIPNYDPEKCEQMKKTARNHAKTSLGTNQLRIGLEDLMNAEDKGRWWVVGSAWEGRSDKHEDVKQTVQTTILGEASDKILELARKQRMNTGIRKSIFCSIMTSEDYIDAFEKLLRLGLKNQQERELIHVITDCCLQEKSYNQFYSYLLQKFCEYDRRFLMTFQFMLWDKFKEMSHQSEQSRNNLGKIVVHLLVTKSISLSVFKVVEFGTLDKNMVRFLKQVLQEILLDHPDHVMQEVFSRIAPLTKLHLLHEGLKLFMRHFLVGKKSKQEQNKLLIERVSLAEKALSAGHSKFQL</sequence>
<dbReference type="PROSITE" id="PS51366">
    <property type="entry name" value="MI"/>
    <property type="match status" value="1"/>
</dbReference>
<evidence type="ECO:0000313" key="7">
    <source>
        <dbReference type="Proteomes" id="UP000683360"/>
    </source>
</evidence>
<feature type="compositionally biased region" description="Basic and acidic residues" evidence="4">
    <location>
        <begin position="360"/>
        <end position="370"/>
    </location>
</feature>
<dbReference type="AlphaFoldDB" id="A0A8S3V3D2"/>
<feature type="region of interest" description="Disordered" evidence="4">
    <location>
        <begin position="244"/>
        <end position="370"/>
    </location>
</feature>
<dbReference type="OrthoDB" id="10260961at2759"/>
<feature type="compositionally biased region" description="Basic residues" evidence="4">
    <location>
        <begin position="49"/>
        <end position="59"/>
    </location>
</feature>
<dbReference type="InterPro" id="IPR003890">
    <property type="entry name" value="MIF4G-like_typ-3"/>
</dbReference>
<feature type="compositionally biased region" description="Acidic residues" evidence="4">
    <location>
        <begin position="333"/>
        <end position="344"/>
    </location>
</feature>
<proteinExistence type="inferred from homology"/>
<feature type="compositionally biased region" description="Acidic residues" evidence="4">
    <location>
        <begin position="266"/>
        <end position="311"/>
    </location>
</feature>
<dbReference type="PANTHER" id="PTHR18034:SF4">
    <property type="entry name" value="NUCLEOLAR MIF4G DOMAIN-CONTAINING PROTEIN 1"/>
    <property type="match status" value="1"/>
</dbReference>
<dbReference type="Pfam" id="PF02854">
    <property type="entry name" value="MIF4G"/>
    <property type="match status" value="1"/>
</dbReference>
<keyword evidence="7" id="KW-1185">Reference proteome</keyword>
<evidence type="ECO:0000256" key="3">
    <source>
        <dbReference type="ARBA" id="ARBA00023242"/>
    </source>
</evidence>
<protein>
    <submittedName>
        <fullName evidence="6">NOM1</fullName>
    </submittedName>
</protein>
<dbReference type="GO" id="GO:0042274">
    <property type="term" value="P:ribosomal small subunit biogenesis"/>
    <property type="evidence" value="ECO:0007669"/>
    <property type="project" value="TreeGrafter"/>
</dbReference>
<dbReference type="GO" id="GO:0005730">
    <property type="term" value="C:nucleolus"/>
    <property type="evidence" value="ECO:0007669"/>
    <property type="project" value="UniProtKB-SubCell"/>
</dbReference>
<feature type="domain" description="MI" evidence="5">
    <location>
        <begin position="704"/>
        <end position="820"/>
    </location>
</feature>
<dbReference type="EMBL" id="CAJPWZ010003073">
    <property type="protein sequence ID" value="CAG2251030.1"/>
    <property type="molecule type" value="Genomic_DNA"/>
</dbReference>
<gene>
    <name evidence="6" type="ORF">MEDL_62675</name>
</gene>
<dbReference type="Pfam" id="PF02847">
    <property type="entry name" value="MA3"/>
    <property type="match status" value="1"/>
</dbReference>
<dbReference type="Proteomes" id="UP000683360">
    <property type="component" value="Unassembled WGS sequence"/>
</dbReference>
<accession>A0A8S3V3D2</accession>
<feature type="region of interest" description="Disordered" evidence="4">
    <location>
        <begin position="184"/>
        <end position="230"/>
    </location>
</feature>
<name>A0A8S3V3D2_MYTED</name>
<feature type="compositionally biased region" description="Basic and acidic residues" evidence="4">
    <location>
        <begin position="27"/>
        <end position="48"/>
    </location>
</feature>
<evidence type="ECO:0000259" key="5">
    <source>
        <dbReference type="PROSITE" id="PS51366"/>
    </source>
</evidence>
<comment type="subcellular location">
    <subcellularLocation>
        <location evidence="1">Nucleus</location>
        <location evidence="1">Nucleolus</location>
    </subcellularLocation>
</comment>
<feature type="compositionally biased region" description="Basic and acidic residues" evidence="4">
    <location>
        <begin position="312"/>
        <end position="324"/>
    </location>
</feature>
<feature type="compositionally biased region" description="Basic and acidic residues" evidence="4">
    <location>
        <begin position="81"/>
        <end position="105"/>
    </location>
</feature>